<dbReference type="GO" id="GO:0003676">
    <property type="term" value="F:nucleic acid binding"/>
    <property type="evidence" value="ECO:0007669"/>
    <property type="project" value="InterPro"/>
</dbReference>
<accession>A0AAW2CC30</accession>
<protein>
    <recommendedName>
        <fullName evidence="1">RNase H type-1 domain-containing protein</fullName>
    </recommendedName>
</protein>
<name>A0AAW2CC30_9ROSI</name>
<dbReference type="CDD" id="cd06222">
    <property type="entry name" value="RNase_H_like"/>
    <property type="match status" value="1"/>
</dbReference>
<dbReference type="GO" id="GO:0004523">
    <property type="term" value="F:RNA-DNA hybrid ribonuclease activity"/>
    <property type="evidence" value="ECO:0007669"/>
    <property type="project" value="InterPro"/>
</dbReference>
<dbReference type="AlphaFoldDB" id="A0AAW2CC30"/>
<comment type="caution">
    <text evidence="2">The sequence shown here is derived from an EMBL/GenBank/DDBJ whole genome shotgun (WGS) entry which is preliminary data.</text>
</comment>
<dbReference type="InterPro" id="IPR053151">
    <property type="entry name" value="RNase_H-like"/>
</dbReference>
<feature type="domain" description="RNase H type-1" evidence="1">
    <location>
        <begin position="1"/>
        <end position="81"/>
    </location>
</feature>
<keyword evidence="3" id="KW-1185">Reference proteome</keyword>
<sequence length="139" mass="15444">MAELWALREGIRMAQQLNIQSLIVNVDSSDVVTLISSPTSTNRLTQPLVAECRDTLQAFHQVQLNHCFREANQAADSLARMGCSRQEAFVFYFMPPLFMLDVLSSDNANSSPSNVSAASETIVMAEARPFWVSLIDSLF</sequence>
<evidence type="ECO:0000259" key="1">
    <source>
        <dbReference type="Pfam" id="PF13456"/>
    </source>
</evidence>
<dbReference type="PANTHER" id="PTHR47723:SF19">
    <property type="entry name" value="POLYNUCLEOTIDYL TRANSFERASE, RIBONUCLEASE H-LIKE SUPERFAMILY PROTEIN"/>
    <property type="match status" value="1"/>
</dbReference>
<organism evidence="2 3">
    <name type="scientific">Lithocarpus litseifolius</name>
    <dbReference type="NCBI Taxonomy" id="425828"/>
    <lineage>
        <taxon>Eukaryota</taxon>
        <taxon>Viridiplantae</taxon>
        <taxon>Streptophyta</taxon>
        <taxon>Embryophyta</taxon>
        <taxon>Tracheophyta</taxon>
        <taxon>Spermatophyta</taxon>
        <taxon>Magnoliopsida</taxon>
        <taxon>eudicotyledons</taxon>
        <taxon>Gunneridae</taxon>
        <taxon>Pentapetalae</taxon>
        <taxon>rosids</taxon>
        <taxon>fabids</taxon>
        <taxon>Fagales</taxon>
        <taxon>Fagaceae</taxon>
        <taxon>Lithocarpus</taxon>
    </lineage>
</organism>
<dbReference type="InterPro" id="IPR002156">
    <property type="entry name" value="RNaseH_domain"/>
</dbReference>
<proteinExistence type="predicted"/>
<evidence type="ECO:0000313" key="2">
    <source>
        <dbReference type="EMBL" id="KAK9995840.1"/>
    </source>
</evidence>
<dbReference type="InterPro" id="IPR012337">
    <property type="entry name" value="RNaseH-like_sf"/>
</dbReference>
<reference evidence="2 3" key="1">
    <citation type="submission" date="2024-01" db="EMBL/GenBank/DDBJ databases">
        <title>A telomere-to-telomere, gap-free genome of sweet tea (Lithocarpus litseifolius).</title>
        <authorList>
            <person name="Zhou J."/>
        </authorList>
    </citation>
    <scope>NUCLEOTIDE SEQUENCE [LARGE SCALE GENOMIC DNA]</scope>
    <source>
        <strain evidence="2">Zhou-2022a</strain>
        <tissue evidence="2">Leaf</tissue>
    </source>
</reference>
<evidence type="ECO:0000313" key="3">
    <source>
        <dbReference type="Proteomes" id="UP001459277"/>
    </source>
</evidence>
<dbReference type="EMBL" id="JAZDWU010000007">
    <property type="protein sequence ID" value="KAK9995840.1"/>
    <property type="molecule type" value="Genomic_DNA"/>
</dbReference>
<dbReference type="Pfam" id="PF13456">
    <property type="entry name" value="RVT_3"/>
    <property type="match status" value="1"/>
</dbReference>
<dbReference type="InterPro" id="IPR044730">
    <property type="entry name" value="RNase_H-like_dom_plant"/>
</dbReference>
<dbReference type="Proteomes" id="UP001459277">
    <property type="component" value="Unassembled WGS sequence"/>
</dbReference>
<dbReference type="PANTHER" id="PTHR47723">
    <property type="entry name" value="OS05G0353850 PROTEIN"/>
    <property type="match status" value="1"/>
</dbReference>
<gene>
    <name evidence="2" type="ORF">SO802_020526</name>
</gene>
<dbReference type="InterPro" id="IPR036397">
    <property type="entry name" value="RNaseH_sf"/>
</dbReference>
<dbReference type="Gene3D" id="3.30.420.10">
    <property type="entry name" value="Ribonuclease H-like superfamily/Ribonuclease H"/>
    <property type="match status" value="1"/>
</dbReference>
<dbReference type="SUPFAM" id="SSF53098">
    <property type="entry name" value="Ribonuclease H-like"/>
    <property type="match status" value="1"/>
</dbReference>